<accession>A0A368UX31</accession>
<dbReference type="InterPro" id="IPR013783">
    <property type="entry name" value="Ig-like_fold"/>
</dbReference>
<dbReference type="Gene3D" id="2.60.120.200">
    <property type="match status" value="1"/>
</dbReference>
<dbReference type="InterPro" id="IPR041542">
    <property type="entry name" value="GH43_C2"/>
</dbReference>
<organism evidence="5 6">
    <name type="scientific">Marinilabilia salmonicolor</name>
    <dbReference type="NCBI Taxonomy" id="989"/>
    <lineage>
        <taxon>Bacteria</taxon>
        <taxon>Pseudomonadati</taxon>
        <taxon>Bacteroidota</taxon>
        <taxon>Bacteroidia</taxon>
        <taxon>Marinilabiliales</taxon>
        <taxon>Marinilabiliaceae</taxon>
        <taxon>Marinilabilia</taxon>
    </lineage>
</organism>
<dbReference type="InterPro" id="IPR013320">
    <property type="entry name" value="ConA-like_dom_sf"/>
</dbReference>
<protein>
    <submittedName>
        <fullName evidence="5">Beta-glucosidase-like glycosyl hydrolase</fullName>
    </submittedName>
</protein>
<evidence type="ECO:0000256" key="1">
    <source>
        <dbReference type="ARBA" id="ARBA00005336"/>
    </source>
</evidence>
<reference evidence="5 6" key="1">
    <citation type="submission" date="2018-07" db="EMBL/GenBank/DDBJ databases">
        <title>Freshwater and sediment microbial communities from various areas in North America, analyzing microbe dynamics in response to fracking.</title>
        <authorList>
            <person name="Lamendella R."/>
        </authorList>
    </citation>
    <scope>NUCLEOTIDE SEQUENCE [LARGE SCALE GENOMIC DNA]</scope>
    <source>
        <strain evidence="5 6">160A</strain>
    </source>
</reference>
<dbReference type="InterPro" id="IPR044993">
    <property type="entry name" value="BXL"/>
</dbReference>
<evidence type="ECO:0000313" key="6">
    <source>
        <dbReference type="Proteomes" id="UP000252733"/>
    </source>
</evidence>
<dbReference type="GO" id="GO:0008422">
    <property type="term" value="F:beta-glucosidase activity"/>
    <property type="evidence" value="ECO:0007669"/>
    <property type="project" value="UniProtKB-ARBA"/>
</dbReference>
<dbReference type="Gene3D" id="2.60.120.260">
    <property type="entry name" value="Galactose-binding domain-like"/>
    <property type="match status" value="1"/>
</dbReference>
<dbReference type="InterPro" id="IPR026891">
    <property type="entry name" value="Fn3-like"/>
</dbReference>
<dbReference type="FunFam" id="2.60.40.10:FF:000495">
    <property type="entry name" value="Periplasmic beta-glucosidase"/>
    <property type="match status" value="1"/>
</dbReference>
<dbReference type="Gene3D" id="3.20.20.300">
    <property type="entry name" value="Glycoside hydrolase, family 3, N-terminal domain"/>
    <property type="match status" value="1"/>
</dbReference>
<dbReference type="InterPro" id="IPR036962">
    <property type="entry name" value="Glyco_hydro_3_N_sf"/>
</dbReference>
<keyword evidence="3 5" id="KW-0378">Hydrolase</keyword>
<dbReference type="InterPro" id="IPR017853">
    <property type="entry name" value="GH"/>
</dbReference>
<dbReference type="InterPro" id="IPR008964">
    <property type="entry name" value="Invasin/intimin_cell_adhesion"/>
</dbReference>
<dbReference type="GO" id="GO:0009044">
    <property type="term" value="F:xylan 1,4-beta-xylosidase activity"/>
    <property type="evidence" value="ECO:0007669"/>
    <property type="project" value="InterPro"/>
</dbReference>
<name>A0A368UX31_9BACT</name>
<dbReference type="InterPro" id="IPR001764">
    <property type="entry name" value="Glyco_hydro_3_N"/>
</dbReference>
<dbReference type="InterPro" id="IPR005084">
    <property type="entry name" value="CBM6"/>
</dbReference>
<dbReference type="Pfam" id="PF17851">
    <property type="entry name" value="GH43_C2"/>
    <property type="match status" value="1"/>
</dbReference>
<evidence type="ECO:0000313" key="5">
    <source>
        <dbReference type="EMBL" id="RCW33289.1"/>
    </source>
</evidence>
<keyword evidence="2" id="KW-0732">Signal</keyword>
<dbReference type="Pfam" id="PF01915">
    <property type="entry name" value="Glyco_hydro_3_C"/>
    <property type="match status" value="1"/>
</dbReference>
<dbReference type="InterPro" id="IPR002772">
    <property type="entry name" value="Glyco_hydro_3_C"/>
</dbReference>
<dbReference type="GO" id="GO:0030246">
    <property type="term" value="F:carbohydrate binding"/>
    <property type="evidence" value="ECO:0007669"/>
    <property type="project" value="InterPro"/>
</dbReference>
<feature type="domain" description="Fibronectin type III-like" evidence="4">
    <location>
        <begin position="785"/>
        <end position="857"/>
    </location>
</feature>
<comment type="similarity">
    <text evidence="1">Belongs to the glycosyl hydrolase 3 family.</text>
</comment>
<dbReference type="SUPFAM" id="SSF52279">
    <property type="entry name" value="Beta-D-glucan exohydrolase, C-terminal domain"/>
    <property type="match status" value="1"/>
</dbReference>
<dbReference type="Gene3D" id="2.60.40.1080">
    <property type="match status" value="1"/>
</dbReference>
<dbReference type="SUPFAM" id="SSF49899">
    <property type="entry name" value="Concanavalin A-like lectins/glucanases"/>
    <property type="match status" value="1"/>
</dbReference>
<dbReference type="AlphaFoldDB" id="A0A368UX31"/>
<comment type="caution">
    <text evidence="5">The sequence shown here is derived from an EMBL/GenBank/DDBJ whole genome shotgun (WGS) entry which is preliminary data.</text>
</comment>
<dbReference type="PRINTS" id="PR00133">
    <property type="entry name" value="GLHYDRLASE3"/>
</dbReference>
<evidence type="ECO:0000256" key="2">
    <source>
        <dbReference type="ARBA" id="ARBA00022729"/>
    </source>
</evidence>
<dbReference type="RefSeq" id="WP_114437172.1">
    <property type="nucleotide sequence ID" value="NZ_QPIZ01000013.1"/>
</dbReference>
<dbReference type="CDD" id="cd04084">
    <property type="entry name" value="CBM6_xylanase-like"/>
    <property type="match status" value="1"/>
</dbReference>
<dbReference type="SUPFAM" id="SSF51445">
    <property type="entry name" value="(Trans)glycosidases"/>
    <property type="match status" value="1"/>
</dbReference>
<dbReference type="GO" id="GO:0031222">
    <property type="term" value="P:arabinan catabolic process"/>
    <property type="evidence" value="ECO:0007669"/>
    <property type="project" value="TreeGrafter"/>
</dbReference>
<evidence type="ECO:0000256" key="3">
    <source>
        <dbReference type="ARBA" id="ARBA00022801"/>
    </source>
</evidence>
<dbReference type="EMBL" id="QPIZ01000013">
    <property type="protein sequence ID" value="RCW33289.1"/>
    <property type="molecule type" value="Genomic_DNA"/>
</dbReference>
<dbReference type="Pfam" id="PF14310">
    <property type="entry name" value="Fn3-like"/>
    <property type="match status" value="1"/>
</dbReference>
<dbReference type="SUPFAM" id="SSF49373">
    <property type="entry name" value="Invasin/intimin cell-adhesion fragments"/>
    <property type="match status" value="1"/>
</dbReference>
<gene>
    <name evidence="5" type="ORF">DFO77_11354</name>
</gene>
<dbReference type="GO" id="GO:0045493">
    <property type="term" value="P:xylan catabolic process"/>
    <property type="evidence" value="ECO:0007669"/>
    <property type="project" value="InterPro"/>
</dbReference>
<sequence>MQRTITKLFLLSIVSVSIMAFIPGGEHSQKPIYLNTAYSFEERAADLVSRMTPEEKQSQFGNTMPAIPRLGINSYNFWGEALHGIMGRNNNSGMTATSFPNSVAAGATWDPELIKRETEVISDEARGFNHDLIFTLTYWSPIIEPARDPRWGRTAETFGEDPYLVSEIGKGFIQGMMGDDPRYLKTVPCGKHYLANNTEFNRHSGSSELDQRDMYEYYLLPYRTLIRDYNLPSIMTSYNAVNGVPVSASKFLVDTIARKLYGLEGYVTSDCGAIDDIVRGHHYADNYTEAAAMGISAGVDIDCGGVYQNHALKALEAGLITQGDIDKALINIFTIRMRTGEFDPKGMVPYAGIKPHKVNDPSHNDLAIEMATKTPVLLKNNEVSGDKALPIDLTQINKIAVLGPQADLVELGDYSGPVEPHLRITPLAGIQNYIKVHNLDTEVVSTSDGNTSKNTDFYTISGFSTVTTDGKIKEYDATNFDQSAKGVIASERFGRSAVRGIKDGDWTLYDNIDITDVDSIRFNMTIAQEGGLLEVRVGSATGNVLASKEIVSGNQENNNSWFRRPETIPVKINTLGITGPQTLVLVYHEPEPDGTDQETLDMAASADVALVFVGTDQSTGREESDRFAITLPGNQNKLIKDVADANPNTIVVMQTMGMVEVEEFRNHPNIKGIIWTGYNGQAQGTAMAKILFGEVNPGGKLNVTWHKSLNDLPEFNDYTLRKGKGNDGRTYWYFDDKVSYEFGFGLSYTTFAYSNFAISRNSITPNDKITVSVDVKNTGKVDGDEIVQVYVKTPDSPASYNRPIKRLKGFQRVTIPKGQVKRVHIDIDCEDLWFWDAENDQITFDQGKYIFEIGASSRDIKGQVEATMQGSYKPELVNIVAESDRIVLEPGDVIQTSVTAAMTDDSFYNINKVRVTYRSNNPDVVSVDPKGEVTATGIGVASVFADVTIDGKTVSDSYPVKVMPDLTPGSILVNGKIIPEFNQDIKAYSYLLKKGSTVPKVKASAVSNQIRVDIQQAKDIPGTAVVTLVDDITLEKNIYYVNFDAKSVSDEFNGSEINSQWKWLRENPSAHSLTEKEGALTITSEPGGVSERTNNAKNILLQSANSDWTIETKLVGSRMPSQPENAGIIVYQDDENFIKLVHRAVIKTTRIREPQPGTIDLVIEENDISKSLASFKLKDPITGSNELILKLTKKGSMYTAYYSVDNGENFENLGTADLLLKDIRAGLMVADGIISNYMKSTFWFDSDTTKPDTPFDISFDYFRIESNGNK</sequence>
<dbReference type="PANTHER" id="PTHR42721">
    <property type="entry name" value="SUGAR HYDROLASE-RELATED"/>
    <property type="match status" value="1"/>
</dbReference>
<dbReference type="InterPro" id="IPR036881">
    <property type="entry name" value="Glyco_hydro_3_C_sf"/>
</dbReference>
<dbReference type="SMART" id="SM01217">
    <property type="entry name" value="Fn3_like"/>
    <property type="match status" value="1"/>
</dbReference>
<dbReference type="Proteomes" id="UP000252733">
    <property type="component" value="Unassembled WGS sequence"/>
</dbReference>
<dbReference type="GO" id="GO:0046556">
    <property type="term" value="F:alpha-L-arabinofuranosidase activity"/>
    <property type="evidence" value="ECO:0007669"/>
    <property type="project" value="TreeGrafter"/>
</dbReference>
<keyword evidence="6" id="KW-1185">Reference proteome</keyword>
<dbReference type="PANTHER" id="PTHR42721:SF3">
    <property type="entry name" value="BETA-D-XYLOSIDASE 5-RELATED"/>
    <property type="match status" value="1"/>
</dbReference>
<dbReference type="Pfam" id="PF00933">
    <property type="entry name" value="Glyco_hydro_3"/>
    <property type="match status" value="1"/>
</dbReference>
<dbReference type="Gene3D" id="2.60.40.10">
    <property type="entry name" value="Immunoglobulins"/>
    <property type="match status" value="1"/>
</dbReference>
<dbReference type="Gene3D" id="3.40.50.1700">
    <property type="entry name" value="Glycoside hydrolase family 3 C-terminal domain"/>
    <property type="match status" value="1"/>
</dbReference>
<proteinExistence type="inferred from homology"/>
<dbReference type="Pfam" id="PF03422">
    <property type="entry name" value="CBM_6"/>
    <property type="match status" value="1"/>
</dbReference>
<evidence type="ECO:0000259" key="4">
    <source>
        <dbReference type="SMART" id="SM01217"/>
    </source>
</evidence>